<keyword evidence="1" id="KW-0472">Membrane</keyword>
<comment type="caution">
    <text evidence="2">The sequence shown here is derived from an EMBL/GenBank/DDBJ whole genome shotgun (WGS) entry which is preliminary data.</text>
</comment>
<evidence type="ECO:0000313" key="2">
    <source>
        <dbReference type="EMBL" id="KAJ8320211.1"/>
    </source>
</evidence>
<proteinExistence type="predicted"/>
<sequence>MFYLGINFYNQLRCVHLTPNCIPKRDFKTGVNLNYFYRNPNIMEKALVFAMLFVVVVKAAVVYEDIVKTVNMDQTAECGTTQHVSFKQTLQLQSTGSSPDGQCKVSVHAHPDEKDDCENRILCVKVAKSKMNDCETKLVFSEQGGRYPASKELRCRTRFSNEWCTLSHTLNVELMEMRNFTANMPQRDYSFTVNIAHGCAVGNDLRNPDQEAGVTMNRIYGILTGVACCCIFLVMLIISFCCFRNKSWRSANK</sequence>
<name>A0ABQ9FSG8_TEGGR</name>
<keyword evidence="3" id="KW-1185">Reference proteome</keyword>
<feature type="transmembrane region" description="Helical" evidence="1">
    <location>
        <begin position="219"/>
        <end position="243"/>
    </location>
</feature>
<evidence type="ECO:0000256" key="1">
    <source>
        <dbReference type="SAM" id="Phobius"/>
    </source>
</evidence>
<protein>
    <submittedName>
        <fullName evidence="2">Uncharacterized protein</fullName>
    </submittedName>
</protein>
<organism evidence="2 3">
    <name type="scientific">Tegillarca granosa</name>
    <name type="common">Malaysian cockle</name>
    <name type="synonym">Anadara granosa</name>
    <dbReference type="NCBI Taxonomy" id="220873"/>
    <lineage>
        <taxon>Eukaryota</taxon>
        <taxon>Metazoa</taxon>
        <taxon>Spiralia</taxon>
        <taxon>Lophotrochozoa</taxon>
        <taxon>Mollusca</taxon>
        <taxon>Bivalvia</taxon>
        <taxon>Autobranchia</taxon>
        <taxon>Pteriomorphia</taxon>
        <taxon>Arcoida</taxon>
        <taxon>Arcoidea</taxon>
        <taxon>Arcidae</taxon>
        <taxon>Tegillarca</taxon>
    </lineage>
</organism>
<reference evidence="2 3" key="1">
    <citation type="submission" date="2022-12" db="EMBL/GenBank/DDBJ databases">
        <title>Chromosome-level genome of Tegillarca granosa.</title>
        <authorList>
            <person name="Kim J."/>
        </authorList>
    </citation>
    <scope>NUCLEOTIDE SEQUENCE [LARGE SCALE GENOMIC DNA]</scope>
    <source>
        <strain evidence="2">Teg-2019</strain>
        <tissue evidence="2">Adductor muscle</tissue>
    </source>
</reference>
<keyword evidence="1" id="KW-0812">Transmembrane</keyword>
<gene>
    <name evidence="2" type="ORF">KUTeg_001798</name>
</gene>
<dbReference type="Proteomes" id="UP001217089">
    <property type="component" value="Unassembled WGS sequence"/>
</dbReference>
<dbReference type="EMBL" id="JARBDR010000141">
    <property type="protein sequence ID" value="KAJ8320211.1"/>
    <property type="molecule type" value="Genomic_DNA"/>
</dbReference>
<accession>A0ABQ9FSG8</accession>
<keyword evidence="1" id="KW-1133">Transmembrane helix</keyword>
<evidence type="ECO:0000313" key="3">
    <source>
        <dbReference type="Proteomes" id="UP001217089"/>
    </source>
</evidence>